<dbReference type="InterPro" id="IPR051260">
    <property type="entry name" value="Diverse_substr_monoxygenases"/>
</dbReference>
<accession>A0AAE8MWB5</accession>
<dbReference type="Pfam" id="PF07690">
    <property type="entry name" value="MFS_1"/>
    <property type="match status" value="1"/>
</dbReference>
<feature type="transmembrane region" description="Helical" evidence="9">
    <location>
        <begin position="127"/>
        <end position="147"/>
    </location>
</feature>
<evidence type="ECO:0000256" key="7">
    <source>
        <dbReference type="ARBA" id="ARBA00037968"/>
    </source>
</evidence>
<name>A0AAE8MWB5_9PEZI</name>
<dbReference type="SUPFAM" id="SSF51679">
    <property type="entry name" value="Bacterial luciferase-like"/>
    <property type="match status" value="1"/>
</dbReference>
<dbReference type="InterPro" id="IPR016215">
    <property type="entry name" value="NTA_MOA"/>
</dbReference>
<dbReference type="InterPro" id="IPR036259">
    <property type="entry name" value="MFS_trans_sf"/>
</dbReference>
<dbReference type="InterPro" id="IPR011701">
    <property type="entry name" value="MFS"/>
</dbReference>
<dbReference type="FunFam" id="1.20.1250.20:FF:000065">
    <property type="entry name" value="Putative MFS pantothenate transporter"/>
    <property type="match status" value="1"/>
</dbReference>
<feature type="transmembrane region" description="Helical" evidence="9">
    <location>
        <begin position="423"/>
        <end position="445"/>
    </location>
</feature>
<feature type="transmembrane region" description="Helical" evidence="9">
    <location>
        <begin position="292"/>
        <end position="311"/>
    </location>
</feature>
<evidence type="ECO:0000256" key="9">
    <source>
        <dbReference type="SAM" id="Phobius"/>
    </source>
</evidence>
<keyword evidence="12" id="KW-1185">Reference proteome</keyword>
<dbReference type="Proteomes" id="UP001187682">
    <property type="component" value="Unassembled WGS sequence"/>
</dbReference>
<dbReference type="EMBL" id="ONZQ02000005">
    <property type="protein sequence ID" value="SPO01717.1"/>
    <property type="molecule type" value="Genomic_DNA"/>
</dbReference>
<feature type="transmembrane region" description="Helical" evidence="9">
    <location>
        <begin position="388"/>
        <end position="411"/>
    </location>
</feature>
<evidence type="ECO:0000256" key="2">
    <source>
        <dbReference type="ARBA" id="ARBA00022448"/>
    </source>
</evidence>
<dbReference type="Pfam" id="PF00296">
    <property type="entry name" value="Bac_luciferase"/>
    <property type="match status" value="1"/>
</dbReference>
<dbReference type="GO" id="GO:0022857">
    <property type="term" value="F:transmembrane transporter activity"/>
    <property type="evidence" value="ECO:0007669"/>
    <property type="project" value="InterPro"/>
</dbReference>
<comment type="subcellular location">
    <subcellularLocation>
        <location evidence="1">Membrane</location>
        <topology evidence="1">Multi-pass membrane protein</topology>
    </subcellularLocation>
</comment>
<feature type="transmembrane region" description="Helical" evidence="9">
    <location>
        <begin position="59"/>
        <end position="79"/>
    </location>
</feature>
<keyword evidence="4 9" id="KW-1133">Transmembrane helix</keyword>
<evidence type="ECO:0000313" key="11">
    <source>
        <dbReference type="EMBL" id="SPO01717.1"/>
    </source>
</evidence>
<evidence type="ECO:0000256" key="4">
    <source>
        <dbReference type="ARBA" id="ARBA00022989"/>
    </source>
</evidence>
<feature type="transmembrane region" description="Helical" evidence="9">
    <location>
        <begin position="360"/>
        <end position="382"/>
    </location>
</feature>
<evidence type="ECO:0000256" key="6">
    <source>
        <dbReference type="ARBA" id="ARBA00033748"/>
    </source>
</evidence>
<feature type="transmembrane region" description="Helical" evidence="9">
    <location>
        <begin position="187"/>
        <end position="209"/>
    </location>
</feature>
<dbReference type="Gene3D" id="1.20.1250.20">
    <property type="entry name" value="MFS general substrate transporter like domains"/>
    <property type="match status" value="1"/>
</dbReference>
<feature type="region of interest" description="Disordered" evidence="8">
    <location>
        <begin position="1"/>
        <end position="29"/>
    </location>
</feature>
<dbReference type="InterPro" id="IPR011251">
    <property type="entry name" value="Luciferase-like_dom"/>
</dbReference>
<sequence>MADTKQEPSESITASDGESPAHLSGESPNRNFTTSAAFFSWFDENDGPLERRLILKLDFYILTYAFIGFWVLYIDRGILQNAYVSGMKEDLELFGNEFIQLKSIFQVGYCVSMIPATLLVTKYPSNYVIPVCMTLWGIMTLLCYRAQSYSELAGYRFLIGLLQGPYFCSIHYVLGSWYRGNELMRRAGIFYVSSGVGTMTTSLLAARIFQSLDGALGHAGWRWMYIIAAIITFPVAAWGALTFPGTPKDGKRWFFTDKAFEFAKERMRLEGRLDPKGLTLTKASLKRFLGRWHFWVLVPWNVSWLMGYQSMTTGAPTLWLRSVPQYSTVQVNNYSAVYPGIGIVFIIVFSWAVDKGGRKAILPVIGLTCGLHFISKFAWLLYDDTSFGFKWFATAISYIEVSLSPINYSIANLACANDAEERAFVISSMLAVSTAFGTWVPLLAFPTLEAPRFFRGVGQWQNPEDKSSQKNRLPYWIDLAKLLEAGKFNALFLADNFGSHDVYQGSHAPAIKSGTQWPLYDPFVIIAAMAAVTKSLAFGVTACTTFEPPFILAKRFSTLDHITDGRIAWNIVTSWSNNAALAMGLDSLPEHDLRYEMAEEHLSLLYKFWEGSWADGAVVKDPKTSTYAEPSKVRKIVHEGRFFKSQSAHQVDPSPQRTPLIFQAGMSPAGSAFAAKHAECIFTGGPNPSFVAKNIEATRRLAQEAGRDPYDVKFFVQFTPILGATDEEAQEKFERYKKYALPDGGLALFGGITGIDISKFPPDEEFPTDPAHPLLASLTPAQRQRLAIRPRGCDRWTPRILGEYQSIGGSANFKVGSGKTVADEIETWITEADVDGFNIGHVVVPGAWEDVIKYLIPELEARGWLGEGTYPVPGGTARENLYGNRGNSWLRENHPGSKFRFTPES</sequence>
<evidence type="ECO:0000259" key="10">
    <source>
        <dbReference type="Pfam" id="PF00296"/>
    </source>
</evidence>
<dbReference type="AlphaFoldDB" id="A0AAE8MWB5"/>
<gene>
    <name evidence="11" type="ORF">DNG_04390</name>
</gene>
<keyword evidence="3 9" id="KW-0812">Transmembrane</keyword>
<feature type="transmembrane region" description="Helical" evidence="9">
    <location>
        <begin position="153"/>
        <end position="175"/>
    </location>
</feature>
<protein>
    <recommendedName>
        <fullName evidence="10">Luciferase-like domain-containing protein</fullName>
    </recommendedName>
</protein>
<dbReference type="GO" id="GO:0004497">
    <property type="term" value="F:monooxygenase activity"/>
    <property type="evidence" value="ECO:0007669"/>
    <property type="project" value="InterPro"/>
</dbReference>
<evidence type="ECO:0000256" key="8">
    <source>
        <dbReference type="SAM" id="MobiDB-lite"/>
    </source>
</evidence>
<evidence type="ECO:0000313" key="12">
    <source>
        <dbReference type="Proteomes" id="UP001187682"/>
    </source>
</evidence>
<feature type="domain" description="Luciferase-like" evidence="10">
    <location>
        <begin position="460"/>
        <end position="827"/>
    </location>
</feature>
<feature type="transmembrane region" description="Helical" evidence="9">
    <location>
        <begin position="99"/>
        <end position="120"/>
    </location>
</feature>
<comment type="caution">
    <text evidence="11">The sequence shown here is derived from an EMBL/GenBank/DDBJ whole genome shotgun (WGS) entry which is preliminary data.</text>
</comment>
<dbReference type="SUPFAM" id="SSF103473">
    <property type="entry name" value="MFS general substrate transporter"/>
    <property type="match status" value="1"/>
</dbReference>
<evidence type="ECO:0000256" key="3">
    <source>
        <dbReference type="ARBA" id="ARBA00022692"/>
    </source>
</evidence>
<comment type="similarity">
    <text evidence="6">Belongs to the NtaA/SnaA/DszA monooxygenase family.</text>
</comment>
<keyword evidence="5 9" id="KW-0472">Membrane</keyword>
<dbReference type="PANTHER" id="PTHR30011">
    <property type="entry name" value="ALKANESULFONATE MONOOXYGENASE-RELATED"/>
    <property type="match status" value="1"/>
</dbReference>
<dbReference type="InterPro" id="IPR036661">
    <property type="entry name" value="Luciferase-like_sf"/>
</dbReference>
<evidence type="ECO:0000256" key="5">
    <source>
        <dbReference type="ARBA" id="ARBA00023136"/>
    </source>
</evidence>
<reference evidence="11" key="1">
    <citation type="submission" date="2018-03" db="EMBL/GenBank/DDBJ databases">
        <authorList>
            <person name="Guldener U."/>
        </authorList>
    </citation>
    <scope>NUCLEOTIDE SEQUENCE</scope>
</reference>
<keyword evidence="2" id="KW-0813">Transport</keyword>
<dbReference type="GO" id="GO:0016705">
    <property type="term" value="F:oxidoreductase activity, acting on paired donors, with incorporation or reduction of molecular oxygen"/>
    <property type="evidence" value="ECO:0007669"/>
    <property type="project" value="InterPro"/>
</dbReference>
<organism evidence="11 12">
    <name type="scientific">Cephalotrichum gorgonifer</name>
    <dbReference type="NCBI Taxonomy" id="2041049"/>
    <lineage>
        <taxon>Eukaryota</taxon>
        <taxon>Fungi</taxon>
        <taxon>Dikarya</taxon>
        <taxon>Ascomycota</taxon>
        <taxon>Pezizomycotina</taxon>
        <taxon>Sordariomycetes</taxon>
        <taxon>Hypocreomycetidae</taxon>
        <taxon>Microascales</taxon>
        <taxon>Microascaceae</taxon>
        <taxon>Cephalotrichum</taxon>
    </lineage>
</organism>
<proteinExistence type="inferred from homology"/>
<dbReference type="PANTHER" id="PTHR30011:SF30">
    <property type="entry name" value="XENOBIOTIC COMPOUND MONOOXYGENASE, DSZA FAMILY (AFU_ORTHOLOGUE AFUA_6G01920)"/>
    <property type="match status" value="1"/>
</dbReference>
<feature type="transmembrane region" description="Helical" evidence="9">
    <location>
        <begin position="331"/>
        <end position="353"/>
    </location>
</feature>
<evidence type="ECO:0000256" key="1">
    <source>
        <dbReference type="ARBA" id="ARBA00004141"/>
    </source>
</evidence>
<dbReference type="NCBIfam" id="TIGR03860">
    <property type="entry name" value="FMN_nitrolo"/>
    <property type="match status" value="1"/>
</dbReference>
<feature type="transmembrane region" description="Helical" evidence="9">
    <location>
        <begin position="221"/>
        <end position="243"/>
    </location>
</feature>
<comment type="similarity">
    <text evidence="7">Belongs to the major facilitator superfamily. Allantoate permease family.</text>
</comment>
<dbReference type="GO" id="GO:0016020">
    <property type="term" value="C:membrane"/>
    <property type="evidence" value="ECO:0007669"/>
    <property type="project" value="UniProtKB-SubCell"/>
</dbReference>
<dbReference type="Gene3D" id="3.20.20.30">
    <property type="entry name" value="Luciferase-like domain"/>
    <property type="match status" value="1"/>
</dbReference>